<dbReference type="Pfam" id="PF09712">
    <property type="entry name" value="PHA_synth_III_E"/>
    <property type="match status" value="1"/>
</dbReference>
<feature type="compositionally biased region" description="Low complexity" evidence="5">
    <location>
        <begin position="377"/>
        <end position="422"/>
    </location>
</feature>
<evidence type="ECO:0000256" key="2">
    <source>
        <dbReference type="ARBA" id="ARBA00019066"/>
    </source>
</evidence>
<dbReference type="EMBL" id="VLKP01000003">
    <property type="protein sequence ID" value="TWI12607.1"/>
    <property type="molecule type" value="Genomic_DNA"/>
</dbReference>
<evidence type="ECO:0000256" key="3">
    <source>
        <dbReference type="ARBA" id="ARBA00022752"/>
    </source>
</evidence>
<evidence type="ECO:0000256" key="5">
    <source>
        <dbReference type="SAM" id="MobiDB-lite"/>
    </source>
</evidence>
<protein>
    <recommendedName>
        <fullName evidence="2">Poly(3-hydroxyalkanoate) polymerase subunit PhaE</fullName>
    </recommendedName>
</protein>
<accession>A0A562LY81</accession>
<dbReference type="GO" id="GO:0042619">
    <property type="term" value="P:poly-hydroxybutyrate biosynthetic process"/>
    <property type="evidence" value="ECO:0007669"/>
    <property type="project" value="UniProtKB-KW"/>
</dbReference>
<gene>
    <name evidence="6" type="ORF">IP93_00951</name>
</gene>
<feature type="compositionally biased region" description="Low complexity" evidence="5">
    <location>
        <begin position="352"/>
        <end position="370"/>
    </location>
</feature>
<evidence type="ECO:0000256" key="4">
    <source>
        <dbReference type="SAM" id="Coils"/>
    </source>
</evidence>
<reference evidence="6 7" key="1">
    <citation type="journal article" date="2015" name="Stand. Genomic Sci.">
        <title>Genomic Encyclopedia of Bacterial and Archaeal Type Strains, Phase III: the genomes of soil and plant-associated and newly described type strains.</title>
        <authorList>
            <person name="Whitman W.B."/>
            <person name="Woyke T."/>
            <person name="Klenk H.P."/>
            <person name="Zhou Y."/>
            <person name="Lilburn T.G."/>
            <person name="Beck B.J."/>
            <person name="De Vos P."/>
            <person name="Vandamme P."/>
            <person name="Eisen J.A."/>
            <person name="Garrity G."/>
            <person name="Hugenholtz P."/>
            <person name="Kyrpides N.C."/>
        </authorList>
    </citation>
    <scope>NUCLEOTIDE SEQUENCE [LARGE SCALE GENOMIC DNA]</scope>
    <source>
        <strain evidence="6 7">CGMCC 1.10136</strain>
    </source>
</reference>
<dbReference type="AlphaFoldDB" id="A0A562LY81"/>
<keyword evidence="3" id="KW-0583">PHB biosynthesis</keyword>
<keyword evidence="4" id="KW-0175">Coiled coil</keyword>
<proteinExistence type="predicted"/>
<dbReference type="InterPro" id="IPR010123">
    <property type="entry name" value="PHA_synth_III_E"/>
</dbReference>
<organism evidence="6 7">
    <name type="scientific">Aerolutibacter ruishenii</name>
    <dbReference type="NCBI Taxonomy" id="686800"/>
    <lineage>
        <taxon>Bacteria</taxon>
        <taxon>Pseudomonadati</taxon>
        <taxon>Pseudomonadota</taxon>
        <taxon>Gammaproteobacteria</taxon>
        <taxon>Lysobacterales</taxon>
        <taxon>Lysobacteraceae</taxon>
        <taxon>Aerolutibacter</taxon>
    </lineage>
</organism>
<comment type="pathway">
    <text evidence="1">Biopolymer metabolism; poly-(R)-3-hydroxybutanoate biosynthesis.</text>
</comment>
<dbReference type="OrthoDB" id="6115526at2"/>
<dbReference type="UniPathway" id="UPA00917"/>
<keyword evidence="7" id="KW-1185">Reference proteome</keyword>
<dbReference type="NCBIfam" id="TIGR01834">
    <property type="entry name" value="PHA_synth_III_E"/>
    <property type="match status" value="1"/>
</dbReference>
<dbReference type="RefSeq" id="WP_144812681.1">
    <property type="nucleotide sequence ID" value="NZ_VLKP01000003.1"/>
</dbReference>
<evidence type="ECO:0000256" key="1">
    <source>
        <dbReference type="ARBA" id="ARBA00004683"/>
    </source>
</evidence>
<feature type="region of interest" description="Disordered" evidence="5">
    <location>
        <begin position="328"/>
        <end position="442"/>
    </location>
</feature>
<evidence type="ECO:0000313" key="7">
    <source>
        <dbReference type="Proteomes" id="UP000316471"/>
    </source>
</evidence>
<feature type="coiled-coil region" evidence="4">
    <location>
        <begin position="277"/>
        <end position="304"/>
    </location>
</feature>
<evidence type="ECO:0000313" key="6">
    <source>
        <dbReference type="EMBL" id="TWI12607.1"/>
    </source>
</evidence>
<dbReference type="Proteomes" id="UP000316471">
    <property type="component" value="Unassembled WGS sequence"/>
</dbReference>
<sequence>MAKQGFGTMGGFGSDEFDAIAKQYWSAWGDMMRGAGAKPANAVPGWDEAVRWWSQLAQGGPAQANDAVGRFNAQAQGWFGQMQQLAAQFAGQNADAGEIARAWKQMLGGNGSNPFADVFKHVRGPGQHDFEAWIEQVRPYLDMLQRDRGRWMDAPTFGFAREHQERWQDAAKAQDEYQAASQVFNTLLAESSQSAFDRFEQLLAERSEPGRQLTSARALFDLWIDAAEDAYAELALSQRFRDAYGHLANAQMRVRSHVQDEIERASALLGVPGRTEVDAAHRKIVQLEREVRRLRDLVQAMSATPIARPTPVQGSAFSDAIGTLRRRAAAQVEPRAANRATESASATRKRPAAATKASKSRVVAAGAGTTKTRRAGATKSVTPAKTAKPAKAAATTGRSRAVAARSAKSAKATRAAKASAGKPTVSRAVATKSLSKATKGAR</sequence>
<comment type="caution">
    <text evidence="6">The sequence shown here is derived from an EMBL/GenBank/DDBJ whole genome shotgun (WGS) entry which is preliminary data.</text>
</comment>
<name>A0A562LY81_9GAMM</name>